<dbReference type="InterPro" id="IPR036881">
    <property type="entry name" value="Glyco_hydro_3_C_sf"/>
</dbReference>
<dbReference type="PRINTS" id="PR00133">
    <property type="entry name" value="GLHYDRLASE3"/>
</dbReference>
<dbReference type="PANTHER" id="PTHR42715">
    <property type="entry name" value="BETA-GLUCOSIDASE"/>
    <property type="match status" value="1"/>
</dbReference>
<dbReference type="InterPro" id="IPR036962">
    <property type="entry name" value="Glyco_hydro_3_N_sf"/>
</dbReference>
<proteinExistence type="inferred from homology"/>
<reference evidence="5 6" key="1">
    <citation type="submission" date="2019-10" db="EMBL/GenBank/DDBJ databases">
        <title>Nocardia macrotermitis sp. nov. and Nocardia aurantia sp. nov., isolated from the gut of fungus growing-termite Macrotermes natalensis.</title>
        <authorList>
            <person name="Benndorf R."/>
            <person name="Schwitalla J."/>
            <person name="Martin K."/>
            <person name="De Beer W."/>
            <person name="Kaster A.-K."/>
            <person name="Vollmers J."/>
            <person name="Poulsen M."/>
            <person name="Beemelmanns C."/>
        </authorList>
    </citation>
    <scope>NUCLEOTIDE SEQUENCE [LARGE SCALE GENOMIC DNA]</scope>
    <source>
        <strain evidence="5 6">RB20</strain>
    </source>
</reference>
<dbReference type="Pfam" id="PF01915">
    <property type="entry name" value="Glyco_hydro_3_C"/>
    <property type="match status" value="1"/>
</dbReference>
<dbReference type="Pfam" id="PF00933">
    <property type="entry name" value="Glyco_hydro_3"/>
    <property type="match status" value="1"/>
</dbReference>
<evidence type="ECO:0000313" key="6">
    <source>
        <dbReference type="Proteomes" id="UP000438448"/>
    </source>
</evidence>
<dbReference type="InterPro" id="IPR001764">
    <property type="entry name" value="Glyco_hydro_3_N"/>
</dbReference>
<dbReference type="Gene3D" id="3.20.20.300">
    <property type="entry name" value="Glycoside hydrolase, family 3, N-terminal domain"/>
    <property type="match status" value="1"/>
</dbReference>
<dbReference type="InterPro" id="IPR002772">
    <property type="entry name" value="Glyco_hydro_3_C"/>
</dbReference>
<dbReference type="InterPro" id="IPR017853">
    <property type="entry name" value="GH"/>
</dbReference>
<accession>A0A7K0CVH1</accession>
<organism evidence="5 6">
    <name type="scientific">Nocardia macrotermitis</name>
    <dbReference type="NCBI Taxonomy" id="2585198"/>
    <lineage>
        <taxon>Bacteria</taxon>
        <taxon>Bacillati</taxon>
        <taxon>Actinomycetota</taxon>
        <taxon>Actinomycetes</taxon>
        <taxon>Mycobacteriales</taxon>
        <taxon>Nocardiaceae</taxon>
        <taxon>Nocardia</taxon>
    </lineage>
</organism>
<dbReference type="Pfam" id="PF14310">
    <property type="entry name" value="Fn3-like"/>
    <property type="match status" value="1"/>
</dbReference>
<comment type="similarity">
    <text evidence="1">Belongs to the glycosyl hydrolase 3 family.</text>
</comment>
<dbReference type="Proteomes" id="UP000438448">
    <property type="component" value="Unassembled WGS sequence"/>
</dbReference>
<sequence>MRFRVGPSGLSGSVGEGSHVDEERGSGMAARIEELLAKLDTAAKVRLISGAGMFRMAGDAGIGLAEMPVSDGPSGVRGENWDEREPSVSLPSGTALAATWDRELLGEIGALIAAQARAKDVYAVLGPTVNLHRSPLGGRHFECFSEDPMLSGEMAAAYVRAVQAHGVSACPKHYVANDAETDRFTVDVRVDDRALRELYLYPFERSVAAGAWMVMAAYNSVNGVTMTENPLLDEPLEGAWGFDGVVVSDWTAVRSTEGAAAGTDLCMPGPSELWGAKLLDAVRAGEIPEAAIDEKVRRILRFATRVGALDGTPSPTPEFSDEKAGELVRRAAADAMVLVRNDGVLPLRADQPVALLGPGAAAPRFMGGGSATVIPAHTTTPLTGLSAVLPVTHTPGVWLSDELTAVATDLITDPDTGTPGLALRYLADGEEIGRQHRATGSLVLFGDATAERATAIELRTRLRADADGEWWIGVGAMGRVRLELDGELADAGELAMSGADPVAALLHPPQRTVTRTLRAGQEIDIRITIENLISMPGLGVFLGVTLGATPPRRTEDAESAAAVEAARTARVAIVVVGTTEQIESEGADRATLRLPGRQDDLVAAVAAVNPRTVVVVNSGAPVEMPWRDDVAAVLLSWFPGQEFGTALADVLTGAREPGGRLPTTWPVTMSDVPVLDTTPAADGTLTYAEGVHIGYRAWLRTGVEPAYPFGHGLGYTTWEPSDLEVSGHTATLTVRNTGDRPGKYVAQAYLSREQSVIDRPVRWLAAFATITAEPGESRRVEIPLPDRAFEHWTGRQWAVEPGAFTLHVGTSVTDLPLTARIG</sequence>
<dbReference type="SUPFAM" id="SSF52279">
    <property type="entry name" value="Beta-D-glucan exohydrolase, C-terminal domain"/>
    <property type="match status" value="1"/>
</dbReference>
<dbReference type="InterPro" id="IPR013783">
    <property type="entry name" value="Ig-like_fold"/>
</dbReference>
<dbReference type="Gene3D" id="2.60.120.260">
    <property type="entry name" value="Galactose-binding domain-like"/>
    <property type="match status" value="1"/>
</dbReference>
<dbReference type="PANTHER" id="PTHR42715:SF10">
    <property type="entry name" value="BETA-GLUCOSIDASE"/>
    <property type="match status" value="1"/>
</dbReference>
<dbReference type="EMBL" id="WEGK01000001">
    <property type="protein sequence ID" value="MQY17496.1"/>
    <property type="molecule type" value="Genomic_DNA"/>
</dbReference>
<keyword evidence="6" id="KW-1185">Reference proteome</keyword>
<dbReference type="Gene3D" id="2.60.40.10">
    <property type="entry name" value="Immunoglobulins"/>
    <property type="match status" value="1"/>
</dbReference>
<dbReference type="PROSITE" id="PS51820">
    <property type="entry name" value="PA14"/>
    <property type="match status" value="1"/>
</dbReference>
<evidence type="ECO:0000259" key="4">
    <source>
        <dbReference type="PROSITE" id="PS51820"/>
    </source>
</evidence>
<evidence type="ECO:0000313" key="5">
    <source>
        <dbReference type="EMBL" id="MQY17496.1"/>
    </source>
</evidence>
<feature type="region of interest" description="Disordered" evidence="3">
    <location>
        <begin position="71"/>
        <end position="92"/>
    </location>
</feature>
<evidence type="ECO:0000256" key="2">
    <source>
        <dbReference type="ARBA" id="ARBA00022801"/>
    </source>
</evidence>
<feature type="region of interest" description="Disordered" evidence="3">
    <location>
        <begin position="1"/>
        <end position="24"/>
    </location>
</feature>
<evidence type="ECO:0000256" key="3">
    <source>
        <dbReference type="SAM" id="MobiDB-lite"/>
    </source>
</evidence>
<feature type="domain" description="PA14" evidence="4">
    <location>
        <begin position="416"/>
        <end position="562"/>
    </location>
</feature>
<dbReference type="Gene3D" id="3.40.50.1700">
    <property type="entry name" value="Glycoside hydrolase family 3 C-terminal domain"/>
    <property type="match status" value="1"/>
</dbReference>
<protein>
    <recommendedName>
        <fullName evidence="4">PA14 domain-containing protein</fullName>
    </recommendedName>
</protein>
<name>A0A7K0CVH1_9NOCA</name>
<dbReference type="InterPro" id="IPR050288">
    <property type="entry name" value="Cellulose_deg_GH3"/>
</dbReference>
<dbReference type="AlphaFoldDB" id="A0A7K0CVH1"/>
<dbReference type="InterPro" id="IPR026891">
    <property type="entry name" value="Fn3-like"/>
</dbReference>
<dbReference type="GO" id="GO:0004553">
    <property type="term" value="F:hydrolase activity, hydrolyzing O-glycosyl compounds"/>
    <property type="evidence" value="ECO:0007669"/>
    <property type="project" value="InterPro"/>
</dbReference>
<dbReference type="SMART" id="SM01217">
    <property type="entry name" value="Fn3_like"/>
    <property type="match status" value="1"/>
</dbReference>
<dbReference type="SUPFAM" id="SSF51445">
    <property type="entry name" value="(Trans)glycosidases"/>
    <property type="match status" value="1"/>
</dbReference>
<keyword evidence="2" id="KW-0378">Hydrolase</keyword>
<dbReference type="InterPro" id="IPR037524">
    <property type="entry name" value="PA14/GLEYA"/>
</dbReference>
<comment type="caution">
    <text evidence="5">The sequence shown here is derived from an EMBL/GenBank/DDBJ whole genome shotgun (WGS) entry which is preliminary data.</text>
</comment>
<gene>
    <name evidence="5" type="ORF">NRB20_05600</name>
</gene>
<evidence type="ECO:0000256" key="1">
    <source>
        <dbReference type="ARBA" id="ARBA00005336"/>
    </source>
</evidence>
<dbReference type="GO" id="GO:0005975">
    <property type="term" value="P:carbohydrate metabolic process"/>
    <property type="evidence" value="ECO:0007669"/>
    <property type="project" value="InterPro"/>
</dbReference>